<proteinExistence type="inferred from homology"/>
<dbReference type="InterPro" id="IPR013538">
    <property type="entry name" value="ASHA1/2-like_C"/>
</dbReference>
<protein>
    <recommendedName>
        <fullName evidence="2">Activator of Hsp90 ATPase homologue 1/2-like C-terminal domain-containing protein</fullName>
    </recommendedName>
</protein>
<comment type="similarity">
    <text evidence="1">Belongs to the AHA1 family.</text>
</comment>
<dbReference type="CDD" id="cd07826">
    <property type="entry name" value="SRPBCC_CalC_Aha1-like_9"/>
    <property type="match status" value="1"/>
</dbReference>
<dbReference type="SUPFAM" id="SSF55961">
    <property type="entry name" value="Bet v1-like"/>
    <property type="match status" value="1"/>
</dbReference>
<dbReference type="EMBL" id="CP036339">
    <property type="protein sequence ID" value="QDT71884.1"/>
    <property type="molecule type" value="Genomic_DNA"/>
</dbReference>
<accession>A0A517TU26</accession>
<evidence type="ECO:0000313" key="3">
    <source>
        <dbReference type="EMBL" id="QDT71884.1"/>
    </source>
</evidence>
<evidence type="ECO:0000259" key="2">
    <source>
        <dbReference type="Pfam" id="PF08327"/>
    </source>
</evidence>
<evidence type="ECO:0000313" key="4">
    <source>
        <dbReference type="Proteomes" id="UP000317909"/>
    </source>
</evidence>
<organism evidence="3 4">
    <name type="scientific">Lacipirellula limnantheis</name>
    <dbReference type="NCBI Taxonomy" id="2528024"/>
    <lineage>
        <taxon>Bacteria</taxon>
        <taxon>Pseudomonadati</taxon>
        <taxon>Planctomycetota</taxon>
        <taxon>Planctomycetia</taxon>
        <taxon>Pirellulales</taxon>
        <taxon>Lacipirellulaceae</taxon>
        <taxon>Lacipirellula</taxon>
    </lineage>
</organism>
<sequence length="162" mass="18684">MPVKSHPSFKISTPSDLENVITRAFDARRELVFDCWTQPEHLRRWWGCRGAEMDVCDVDLRPGGAYRYTLRMPDGSECGFRGIYQEIMRPERLIHSFIFDPYPHMPAEITVTFAERDGVTTVTERTLHLTKEACDDHLHSRLDVGAAESFDRLAEHLDTLTC</sequence>
<dbReference type="Proteomes" id="UP000317909">
    <property type="component" value="Chromosome"/>
</dbReference>
<feature type="domain" description="Activator of Hsp90 ATPase homologue 1/2-like C-terminal" evidence="2">
    <location>
        <begin position="26"/>
        <end position="157"/>
    </location>
</feature>
<gene>
    <name evidence="3" type="ORF">I41_10450</name>
</gene>
<dbReference type="AlphaFoldDB" id="A0A517TU26"/>
<dbReference type="KEGG" id="llh:I41_10450"/>
<dbReference type="Gene3D" id="3.30.530.20">
    <property type="match status" value="1"/>
</dbReference>
<keyword evidence="4" id="KW-1185">Reference proteome</keyword>
<reference evidence="3 4" key="1">
    <citation type="submission" date="2019-02" db="EMBL/GenBank/DDBJ databases">
        <title>Deep-cultivation of Planctomycetes and their phenomic and genomic characterization uncovers novel biology.</title>
        <authorList>
            <person name="Wiegand S."/>
            <person name="Jogler M."/>
            <person name="Boedeker C."/>
            <person name="Pinto D."/>
            <person name="Vollmers J."/>
            <person name="Rivas-Marin E."/>
            <person name="Kohn T."/>
            <person name="Peeters S.H."/>
            <person name="Heuer A."/>
            <person name="Rast P."/>
            <person name="Oberbeckmann S."/>
            <person name="Bunk B."/>
            <person name="Jeske O."/>
            <person name="Meyerdierks A."/>
            <person name="Storesund J.E."/>
            <person name="Kallscheuer N."/>
            <person name="Luecker S."/>
            <person name="Lage O.M."/>
            <person name="Pohl T."/>
            <person name="Merkel B.J."/>
            <person name="Hornburger P."/>
            <person name="Mueller R.-W."/>
            <person name="Bruemmer F."/>
            <person name="Labrenz M."/>
            <person name="Spormann A.M."/>
            <person name="Op den Camp H."/>
            <person name="Overmann J."/>
            <person name="Amann R."/>
            <person name="Jetten M.S.M."/>
            <person name="Mascher T."/>
            <person name="Medema M.H."/>
            <person name="Devos D.P."/>
            <person name="Kaster A.-K."/>
            <person name="Ovreas L."/>
            <person name="Rohde M."/>
            <person name="Galperin M.Y."/>
            <person name="Jogler C."/>
        </authorList>
    </citation>
    <scope>NUCLEOTIDE SEQUENCE [LARGE SCALE GENOMIC DNA]</scope>
    <source>
        <strain evidence="3 4">I41</strain>
    </source>
</reference>
<dbReference type="Pfam" id="PF08327">
    <property type="entry name" value="AHSA1"/>
    <property type="match status" value="1"/>
</dbReference>
<name>A0A517TU26_9BACT</name>
<evidence type="ECO:0000256" key="1">
    <source>
        <dbReference type="ARBA" id="ARBA00006817"/>
    </source>
</evidence>
<dbReference type="RefSeq" id="WP_168206697.1">
    <property type="nucleotide sequence ID" value="NZ_CP036339.1"/>
</dbReference>
<dbReference type="InterPro" id="IPR023393">
    <property type="entry name" value="START-like_dom_sf"/>
</dbReference>